<dbReference type="RefSeq" id="WP_134674869.1">
    <property type="nucleotide sequence ID" value="NZ_CP039383.2"/>
</dbReference>
<dbReference type="OrthoDB" id="9777830at2"/>
<accession>A0A4Z1RFA8</accession>
<keyword evidence="2" id="KW-0808">Transferase</keyword>
<dbReference type="CDD" id="cd02440">
    <property type="entry name" value="AdoMet_MTases"/>
    <property type="match status" value="1"/>
</dbReference>
<gene>
    <name evidence="2" type="ORF">E4582_11025</name>
</gene>
<dbReference type="SUPFAM" id="SSF53335">
    <property type="entry name" value="S-adenosyl-L-methionine-dependent methyltransferases"/>
    <property type="match status" value="1"/>
</dbReference>
<feature type="domain" description="Methyltransferase type 11" evidence="1">
    <location>
        <begin position="48"/>
        <end position="145"/>
    </location>
</feature>
<comment type="caution">
    <text evidence="2">The sequence shown here is derived from an EMBL/GenBank/DDBJ whole genome shotgun (WGS) entry which is preliminary data.</text>
</comment>
<sequence length="277" mass="31144">MSDLPPGIDFPYLHGFSPTEQARLVRQARLAESTIFRNIDYPGAKRLLEVGSGVGAQTEILLRRFPDLHVTGVDLSTAQLDAARARLGQLPWLQDRYDFQQADATDLPFEPRSFDAAYLCWVLEHVPKPARVLSEVRRVLAPGAPVYVTEVMNASFVLDPYSPNVWRYWMAFNDFQYDSGGDPFIGAKLGNLLLAGGFRDVSTEVKTFHFDNREPALRKTMIAFWEELLLSAADQLIEAGCVTAEVVDGMRREIAQVQTDPDAVFFYAFMQARATVY</sequence>
<name>A0A4Z1RFA8_9GAMM</name>
<evidence type="ECO:0000259" key="1">
    <source>
        <dbReference type="Pfam" id="PF08241"/>
    </source>
</evidence>
<dbReference type="PANTHER" id="PTHR43591">
    <property type="entry name" value="METHYLTRANSFERASE"/>
    <property type="match status" value="1"/>
</dbReference>
<dbReference type="EMBL" id="SPUH01000002">
    <property type="protein sequence ID" value="TKS52769.1"/>
    <property type="molecule type" value="Genomic_DNA"/>
</dbReference>
<dbReference type="Gene3D" id="3.40.50.150">
    <property type="entry name" value="Vaccinia Virus protein VP39"/>
    <property type="match status" value="1"/>
</dbReference>
<keyword evidence="2" id="KW-0489">Methyltransferase</keyword>
<dbReference type="PANTHER" id="PTHR43591:SF24">
    <property type="entry name" value="2-METHOXY-6-POLYPRENYL-1,4-BENZOQUINOL METHYLASE, MITOCHONDRIAL"/>
    <property type="match status" value="1"/>
</dbReference>
<dbReference type="AlphaFoldDB" id="A0A4Z1RFA8"/>
<keyword evidence="3" id="KW-1185">Reference proteome</keyword>
<dbReference type="Proteomes" id="UP000298681">
    <property type="component" value="Unassembled WGS sequence"/>
</dbReference>
<organism evidence="2 3">
    <name type="scientific">Luteimonas yindakuii</name>
    <dbReference type="NCBI Taxonomy" id="2565782"/>
    <lineage>
        <taxon>Bacteria</taxon>
        <taxon>Pseudomonadati</taxon>
        <taxon>Pseudomonadota</taxon>
        <taxon>Gammaproteobacteria</taxon>
        <taxon>Lysobacterales</taxon>
        <taxon>Lysobacteraceae</taxon>
        <taxon>Luteimonas</taxon>
    </lineage>
</organism>
<dbReference type="Pfam" id="PF08241">
    <property type="entry name" value="Methyltransf_11"/>
    <property type="match status" value="1"/>
</dbReference>
<evidence type="ECO:0000313" key="3">
    <source>
        <dbReference type="Proteomes" id="UP000298681"/>
    </source>
</evidence>
<protein>
    <submittedName>
        <fullName evidence="2">Methyltransferase domain-containing protein</fullName>
    </submittedName>
</protein>
<reference evidence="2 3" key="1">
    <citation type="submission" date="2019-01" db="EMBL/GenBank/DDBJ databases">
        <authorList>
            <person name="Zhang S."/>
        </authorList>
    </citation>
    <scope>NUCLEOTIDE SEQUENCE [LARGE SCALE GENOMIC DNA]</scope>
    <source>
        <strain evidence="2 3">1626</strain>
    </source>
</reference>
<dbReference type="GO" id="GO:0032259">
    <property type="term" value="P:methylation"/>
    <property type="evidence" value="ECO:0007669"/>
    <property type="project" value="UniProtKB-KW"/>
</dbReference>
<proteinExistence type="predicted"/>
<dbReference type="GO" id="GO:0008757">
    <property type="term" value="F:S-adenosylmethionine-dependent methyltransferase activity"/>
    <property type="evidence" value="ECO:0007669"/>
    <property type="project" value="InterPro"/>
</dbReference>
<dbReference type="InterPro" id="IPR013216">
    <property type="entry name" value="Methyltransf_11"/>
</dbReference>
<dbReference type="InterPro" id="IPR029063">
    <property type="entry name" value="SAM-dependent_MTases_sf"/>
</dbReference>
<evidence type="ECO:0000313" key="2">
    <source>
        <dbReference type="EMBL" id="TKS52769.1"/>
    </source>
</evidence>